<name>K0JRF2_SACES</name>
<reference evidence="1 2" key="1">
    <citation type="journal article" date="2012" name="BMC Genomics">
        <title>Complete genome sequence of Saccharothrix espanaensis DSM 44229T and comparison to the other completely sequenced Pseudonocardiaceae.</title>
        <authorList>
            <person name="Strobel T."/>
            <person name="Al-Dilaimi A."/>
            <person name="Blom J."/>
            <person name="Gessner A."/>
            <person name="Kalinowski J."/>
            <person name="Luzhetska M."/>
            <person name="Puhler A."/>
            <person name="Szczepanowski R."/>
            <person name="Bechthold A."/>
            <person name="Ruckert C."/>
        </authorList>
    </citation>
    <scope>NUCLEOTIDE SEQUENCE [LARGE SCALE GENOMIC DNA]</scope>
    <source>
        <strain evidence="2">ATCC 51144 / DSM 44229 / JCM 9112 / NBRC 15066 / NRRL 15764</strain>
    </source>
</reference>
<evidence type="ECO:0000313" key="1">
    <source>
        <dbReference type="EMBL" id="CCH30190.1"/>
    </source>
</evidence>
<evidence type="ECO:0000313" key="2">
    <source>
        <dbReference type="Proteomes" id="UP000006281"/>
    </source>
</evidence>
<dbReference type="EMBL" id="HE804045">
    <property type="protein sequence ID" value="CCH30190.1"/>
    <property type="molecule type" value="Genomic_DNA"/>
</dbReference>
<dbReference type="eggNOG" id="COG0582">
    <property type="taxonomic scope" value="Bacteria"/>
</dbReference>
<dbReference type="HOGENOM" id="CLU_1480998_0_0_11"/>
<dbReference type="STRING" id="1179773.BN6_28810"/>
<accession>K0JRF2</accession>
<sequence>MQSCSLNAFGHHDLASQRTSFLVFFPARRYGRSTWTVISSRLLGHTIAAARVSGNWARFARPPSHEADNVNGFQTQCGDRNVWLNQRRYLILKHSSGGPIIDPNQPDMFATGGMSALPVRMSRHARQTWLIEDHVPEVLQHKRIGHKFRSVMGVYFHVTRPMIDTMLEALQLRWEQYGSRMV</sequence>
<dbReference type="AlphaFoldDB" id="K0JRF2"/>
<protein>
    <submittedName>
        <fullName evidence="1">Uncharacterized protein</fullName>
    </submittedName>
</protein>
<proteinExistence type="predicted"/>
<dbReference type="Proteomes" id="UP000006281">
    <property type="component" value="Chromosome"/>
</dbReference>
<dbReference type="KEGG" id="sesp:BN6_28810"/>
<dbReference type="PATRIC" id="fig|1179773.3.peg.2875"/>
<keyword evidence="2" id="KW-1185">Reference proteome</keyword>
<gene>
    <name evidence="1" type="ordered locus">BN6_28810</name>
</gene>
<organism evidence="1 2">
    <name type="scientific">Saccharothrix espanaensis (strain ATCC 51144 / DSM 44229 / JCM 9112 / NBRC 15066 / NRRL 15764)</name>
    <dbReference type="NCBI Taxonomy" id="1179773"/>
    <lineage>
        <taxon>Bacteria</taxon>
        <taxon>Bacillati</taxon>
        <taxon>Actinomycetota</taxon>
        <taxon>Actinomycetes</taxon>
        <taxon>Pseudonocardiales</taxon>
        <taxon>Pseudonocardiaceae</taxon>
        <taxon>Saccharothrix</taxon>
    </lineage>
</organism>